<protein>
    <recommendedName>
        <fullName evidence="2 6">Nuclease SbcCD subunit D</fullName>
    </recommendedName>
</protein>
<evidence type="ECO:0000259" key="7">
    <source>
        <dbReference type="Pfam" id="PF00149"/>
    </source>
</evidence>
<evidence type="ECO:0000313" key="8">
    <source>
        <dbReference type="EMBL" id="PDV98167.1"/>
    </source>
</evidence>
<dbReference type="RefSeq" id="WP_097653891.1">
    <property type="nucleotide sequence ID" value="NZ_LYXE01000110.1"/>
</dbReference>
<comment type="caution">
    <text evidence="8">The sequence shown here is derived from an EMBL/GenBank/DDBJ whole genome shotgun (WGS) entry which is preliminary data.</text>
</comment>
<dbReference type="GO" id="GO:0008408">
    <property type="term" value="F:3'-5' exonuclease activity"/>
    <property type="evidence" value="ECO:0007669"/>
    <property type="project" value="InterPro"/>
</dbReference>
<keyword evidence="3 6" id="KW-0540">Nuclease</keyword>
<evidence type="ECO:0000256" key="4">
    <source>
        <dbReference type="ARBA" id="ARBA00022801"/>
    </source>
</evidence>
<dbReference type="EMBL" id="LYXE01000110">
    <property type="protein sequence ID" value="PDV98167.1"/>
    <property type="molecule type" value="Genomic_DNA"/>
</dbReference>
<dbReference type="PANTHER" id="PTHR30337:SF0">
    <property type="entry name" value="NUCLEASE SBCCD SUBUNIT D"/>
    <property type="match status" value="1"/>
</dbReference>
<gene>
    <name evidence="6" type="primary">sbcD</name>
    <name evidence="8" type="ORF">A9Q02_03550</name>
</gene>
<keyword evidence="6" id="KW-0235">DNA replication</keyword>
<evidence type="ECO:0000256" key="3">
    <source>
        <dbReference type="ARBA" id="ARBA00022722"/>
    </source>
</evidence>
<keyword evidence="9" id="KW-1185">Reference proteome</keyword>
<comment type="subunit">
    <text evidence="6">Heterodimer of SbcC and SbcD.</text>
</comment>
<dbReference type="InterPro" id="IPR029052">
    <property type="entry name" value="Metallo-depent_PP-like"/>
</dbReference>
<dbReference type="Gene3D" id="3.60.21.10">
    <property type="match status" value="1"/>
</dbReference>
<keyword evidence="6" id="KW-0233">DNA recombination</keyword>
<dbReference type="PANTHER" id="PTHR30337">
    <property type="entry name" value="COMPONENT OF ATP-DEPENDENT DSDNA EXONUCLEASE"/>
    <property type="match status" value="1"/>
</dbReference>
<proteinExistence type="inferred from homology"/>
<dbReference type="OrthoDB" id="9773856at2"/>
<evidence type="ECO:0000256" key="6">
    <source>
        <dbReference type="RuleBase" id="RU363069"/>
    </source>
</evidence>
<dbReference type="Proteomes" id="UP000220922">
    <property type="component" value="Unassembled WGS sequence"/>
</dbReference>
<name>A0A2H3KLK7_9CHLR</name>
<accession>A0A2H3KLK7</accession>
<keyword evidence="4 6" id="KW-0378">Hydrolase</keyword>
<dbReference type="GO" id="GO:0006310">
    <property type="term" value="P:DNA recombination"/>
    <property type="evidence" value="ECO:0007669"/>
    <property type="project" value="UniProtKB-KW"/>
</dbReference>
<dbReference type="InterPro" id="IPR041796">
    <property type="entry name" value="Mre11_N"/>
</dbReference>
<dbReference type="GO" id="GO:0004519">
    <property type="term" value="F:endonuclease activity"/>
    <property type="evidence" value="ECO:0007669"/>
    <property type="project" value="UniProtKB-KW"/>
</dbReference>
<evidence type="ECO:0000313" key="9">
    <source>
        <dbReference type="Proteomes" id="UP000220922"/>
    </source>
</evidence>
<evidence type="ECO:0000256" key="2">
    <source>
        <dbReference type="ARBA" id="ARBA00013365"/>
    </source>
</evidence>
<comment type="function">
    <text evidence="6">SbcCD cleaves DNA hairpin structures. These structures can inhibit DNA replication and are intermediates in certain DNA recombination reactions. The complex acts as a 3'-&gt;5' double strand exonuclease that can open hairpins. It also has a 5' single-strand endonuclease activity.</text>
</comment>
<reference evidence="8 9" key="1">
    <citation type="submission" date="2016-05" db="EMBL/GenBank/DDBJ databases">
        <authorList>
            <person name="Lavstsen T."/>
            <person name="Jespersen J.S."/>
        </authorList>
    </citation>
    <scope>NUCLEOTIDE SEQUENCE [LARGE SCALE GENOMIC DNA]</scope>
    <source>
        <strain evidence="8 9">B7-9</strain>
    </source>
</reference>
<feature type="domain" description="Calcineurin-like phosphoesterase" evidence="7">
    <location>
        <begin position="1"/>
        <end position="232"/>
    </location>
</feature>
<dbReference type="InterPro" id="IPR004593">
    <property type="entry name" value="SbcD"/>
</dbReference>
<dbReference type="GO" id="GO:0006260">
    <property type="term" value="P:DNA replication"/>
    <property type="evidence" value="ECO:0007669"/>
    <property type="project" value="UniProtKB-KW"/>
</dbReference>
<evidence type="ECO:0000256" key="1">
    <source>
        <dbReference type="ARBA" id="ARBA00010555"/>
    </source>
</evidence>
<dbReference type="CDD" id="cd00840">
    <property type="entry name" value="MPP_Mre11_N"/>
    <property type="match status" value="1"/>
</dbReference>
<evidence type="ECO:0000256" key="5">
    <source>
        <dbReference type="ARBA" id="ARBA00022839"/>
    </source>
</evidence>
<dbReference type="AlphaFoldDB" id="A0A2H3KLK7"/>
<dbReference type="InterPro" id="IPR050535">
    <property type="entry name" value="DNA_Repair-Maintenance_Comp"/>
</dbReference>
<organism evidence="8 9">
    <name type="scientific">Candidatus Chloroploca asiatica</name>
    <dbReference type="NCBI Taxonomy" id="1506545"/>
    <lineage>
        <taxon>Bacteria</taxon>
        <taxon>Bacillati</taxon>
        <taxon>Chloroflexota</taxon>
        <taxon>Chloroflexia</taxon>
        <taxon>Chloroflexales</taxon>
        <taxon>Chloroflexineae</taxon>
        <taxon>Oscillochloridaceae</taxon>
        <taxon>Candidatus Chloroploca</taxon>
    </lineage>
</organism>
<comment type="similarity">
    <text evidence="1 6">Belongs to the SbcD family.</text>
</comment>
<dbReference type="InterPro" id="IPR004843">
    <property type="entry name" value="Calcineurin-like_PHP"/>
</dbReference>
<dbReference type="NCBIfam" id="TIGR00619">
    <property type="entry name" value="sbcd"/>
    <property type="match status" value="1"/>
</dbReference>
<sequence length="409" mass="45166">MKFLHLADLHLGVENYGRVDPATGLHTRFLDYLDRLDDALAFGLAEQVDLVLIAGDIYKTRAPNPTHQREFARRINRVRSAGVPVFILTGNHDISPALGKAHSVAIFDALGVEGVTIADRLALHVIPTASGPLQIMAIPWVTRHMLMTREEMRNASFVQIDYELRRRLERFVIETAAKLDPALPAIIAFHGSLDGAEVGAERAMTLGQDLVLPRSVMAQPGVAYVALGHIHKHQALAQDPPMVYPGSLERVDFGEYADPKGCVLVTIEGKQARWQFHQLPARPFVSIQHDVRTSSDPMGLIQTLIARHDLREAVVRLNLQATREQVPLLREDVLRTMLSDAGAFVIAAITIDVERTGRRRIAGLEQELVGSLTPRRALELYLKSKQPPLDPARIAALLAAADELMAGEQ</sequence>
<dbReference type="Pfam" id="PF00149">
    <property type="entry name" value="Metallophos"/>
    <property type="match status" value="1"/>
</dbReference>
<dbReference type="SUPFAM" id="SSF56300">
    <property type="entry name" value="Metallo-dependent phosphatases"/>
    <property type="match status" value="1"/>
</dbReference>
<keyword evidence="6" id="KW-0255">Endonuclease</keyword>
<keyword evidence="5 6" id="KW-0269">Exonuclease</keyword>